<dbReference type="Gene3D" id="3.30.420.10">
    <property type="entry name" value="Ribonuclease H-like superfamily/Ribonuclease H"/>
    <property type="match status" value="1"/>
</dbReference>
<dbReference type="InterPro" id="IPR036397">
    <property type="entry name" value="RNaseH_sf"/>
</dbReference>
<proteinExistence type="predicted"/>
<organism evidence="1 2">
    <name type="scientific">Ignelater luminosus</name>
    <name type="common">Cucubano</name>
    <name type="synonym">Pyrophorus luminosus</name>
    <dbReference type="NCBI Taxonomy" id="2038154"/>
    <lineage>
        <taxon>Eukaryota</taxon>
        <taxon>Metazoa</taxon>
        <taxon>Ecdysozoa</taxon>
        <taxon>Arthropoda</taxon>
        <taxon>Hexapoda</taxon>
        <taxon>Insecta</taxon>
        <taxon>Pterygota</taxon>
        <taxon>Neoptera</taxon>
        <taxon>Endopterygota</taxon>
        <taxon>Coleoptera</taxon>
        <taxon>Polyphaga</taxon>
        <taxon>Elateriformia</taxon>
        <taxon>Elateroidea</taxon>
        <taxon>Elateridae</taxon>
        <taxon>Agrypninae</taxon>
        <taxon>Pyrophorini</taxon>
        <taxon>Ignelater</taxon>
    </lineage>
</organism>
<dbReference type="EMBL" id="VTPC01090176">
    <property type="protein sequence ID" value="KAF2884426.1"/>
    <property type="molecule type" value="Genomic_DNA"/>
</dbReference>
<evidence type="ECO:0000313" key="1">
    <source>
        <dbReference type="EMBL" id="KAF2884426.1"/>
    </source>
</evidence>
<reference evidence="1" key="1">
    <citation type="submission" date="2019-08" db="EMBL/GenBank/DDBJ databases">
        <title>The genome of the North American firefly Photinus pyralis.</title>
        <authorList>
            <consortium name="Photinus pyralis genome working group"/>
            <person name="Fallon T.R."/>
            <person name="Sander Lower S.E."/>
            <person name="Weng J.-K."/>
        </authorList>
    </citation>
    <scope>NUCLEOTIDE SEQUENCE</scope>
    <source>
        <strain evidence="1">TRF0915ILg1</strain>
        <tissue evidence="1">Whole body</tissue>
    </source>
</reference>
<dbReference type="SUPFAM" id="SSF53098">
    <property type="entry name" value="Ribonuclease H-like"/>
    <property type="match status" value="1"/>
</dbReference>
<name>A0A8K0CFV2_IGNLU</name>
<dbReference type="AlphaFoldDB" id="A0A8K0CFV2"/>
<sequence length="136" mass="15329">MIVLAIDYATKWTETKALPKDKTRPVARFLLENILISHGCPRYLPGDRRKAFQSETVTDLEIMEVRFNKTQVDMFHVTSCQGTTKMTPFSLIYARKAVIASEASLALSVNIRTIRERVLAICGQAVDNTYSKQSST</sequence>
<comment type="caution">
    <text evidence="1">The sequence shown here is derived from an EMBL/GenBank/DDBJ whole genome shotgun (WGS) entry which is preliminary data.</text>
</comment>
<evidence type="ECO:0008006" key="3">
    <source>
        <dbReference type="Google" id="ProtNLM"/>
    </source>
</evidence>
<evidence type="ECO:0000313" key="2">
    <source>
        <dbReference type="Proteomes" id="UP000801492"/>
    </source>
</evidence>
<protein>
    <recommendedName>
        <fullName evidence="3">Integrase catalytic domain-containing protein</fullName>
    </recommendedName>
</protein>
<dbReference type="Proteomes" id="UP000801492">
    <property type="component" value="Unassembled WGS sequence"/>
</dbReference>
<gene>
    <name evidence="1" type="ORF">ILUMI_21750</name>
</gene>
<keyword evidence="2" id="KW-1185">Reference proteome</keyword>
<dbReference type="OrthoDB" id="4369127at2759"/>
<accession>A0A8K0CFV2</accession>
<dbReference type="GO" id="GO:0003676">
    <property type="term" value="F:nucleic acid binding"/>
    <property type="evidence" value="ECO:0007669"/>
    <property type="project" value="InterPro"/>
</dbReference>
<dbReference type="InterPro" id="IPR012337">
    <property type="entry name" value="RNaseH-like_sf"/>
</dbReference>